<dbReference type="SUPFAM" id="SSF51120">
    <property type="entry name" value="beta-Roll"/>
    <property type="match status" value="2"/>
</dbReference>
<dbReference type="InterPro" id="IPR013783">
    <property type="entry name" value="Ig-like_fold"/>
</dbReference>
<dbReference type="Gene3D" id="2.60.40.10">
    <property type="entry name" value="Immunoglobulins"/>
    <property type="match status" value="4"/>
</dbReference>
<sequence length="2630" mass="257173">MTDPNYTLAGTNPFGLGGVPNYAAPVLVDIDGDGDLDALIGIGVGNTILYRNVGTTTSPSFSMIGTNSFGLGDVGWNASPAVVDIDGDGDLDLVIGNSHGSPRFYRNDGTATSPSFTEVSSYPFGFANAGTYVAPTFVDIDGDGDFDVASGNSAGDILIYRNVGTTTAPSFTLVGTNPYGLGNVGSNSNPTFVDIDGDGDRDALIGNRDGNTLFYRNVGSATSPSFTLAGTNPFGLGSASAFAVPRFADIDGDGKLEALIGGKDGRTLVYSNALPTPTVPTGLALTDGSNSGSTADTLTNVATPTITGTAAALATVVLYDGATAVGTATADGSGKWTITAASLSDGSHALTAKASDANGTSTASTALMVSIDKAAPTLVSAVLNGTLLTLTYSETLDGAAPAASAFAVTVDGAARTVGTVAVGGKTVTLALDGGASSIYNTVLVGYTPPGSGARTADVAGNAAGALNGQRAKVAGDPNFVLEATNPFGLGNAGGFEAPTFVDIDGDGDLDMIAGNSGGSSVFYRNVGTATAPSFTLAGTNPFGLGNAGGYTKPTFEDIDGDGDLDALIGNSAGNTVFYRNVGTATQPSFTLAGTNPFGLGNAGSFVSPAFADLDGDGDLDALIGNLVGNTVFYRNVGTATAPSFTAGGTNVFGLTLPMTYAAPTFVDIDGDGDLDVVIGGKFNSFAVYRNVGTTAAPSFTLVGTNPFGLTGAPTFVAPSLVDIDGDGDLDLLAGFQAGNTVLYRNAPPNTAPVLDAGKAPALASEPATNTNNPIGAVGTLVSDLVGLGSGIANVTDPDGGAVTGIAITGTDSSHGILWYTTNGGTTWGTVNGGTTVTGMTSLLLKADANTRLYFQVTDSAFAGTIASAFTFRAWDQTSGTAGSKVNTTNGGTTAFSAATDTASITVTPVGPRVTDARISISGGTGIGGAYKIGDTVTATWDNSYDGDNNTDPISGVTIDFSQFGGGTAVTASSDANGVWTAKHVVAAGGIDATNRNVSVSATSGSTTTTADSSNATVDTIAPRLTLGNMAGQGTATGTGSTLRIGDTVTAVWDNSLSGDNNSDTISGVTADFSQFGGGTAVAMTNAGGVWRQTYVITAGSIDAANRNVAITVTDNAGNSATLTDTANHKVDNVAPTVTDANVSISGATGTGGAYKIGDTVTATWNNTGSGDNNADSIASVTVNFSQFGGGTAVTATNNSGTWTATYVITAGSIDATNRNVSIKATDNAGNSTTTADSTNATVDNVAPLLTLGNVAGQGTATGTGNTLRIGDTVTAVWDNSASGDNNPDTISGVTADFSQFGGGTAVAMTNSGGVWRQTYVITAGSIDAANRNVAITVTDDAGNSATITDTANHKVDNVAPTVTAGAIGISGGTGPGGVYKTGDTVTATWDNSVGGDNNTDSIGGVTVDFSQFGGGTAVAATSNGSGVWTAKYVVAAGGIDAANRNVSVKATDNAGNATTTAGTGNAAVDNVAPTLTDASIAASGGAGGAVKAGDTVTVTWNSGVGGDNNSDAISAVTVDFSQFGGGTAVAATNAGGVWTATYTIAAGTALGSNRNVSVTATDDAGNSRTTADTSNLTIANTAPVLDAGKSPTLAPGLSTSTGVPGGAVGTLVSDLVGLGGGIGNVTDIDGGAVTGIAITATDTAHGTWWYSTDGGANWAAVGAVSDGSALLLKADANTRLYLQLPDSTFTGTIASALTFRAWDQTSGTAGNKVNTATNGGTTAFSAATDTASISITPGAPVGVPTLAAASDSGVSASDRLTNATAITLTGSGVAANSTVRLYTGTTLVATAAADGTGTYQFTDADVSGLTGATSFTVRQVAAGIESADSAPVTITFDRDRPTLSITTLSGDDRLNGTEAGSALLITGTSTAEVGQTVTVGLNGQTYTGTVVTGGGWSVTVDAAALGGLGNQPYTVTADLADAAGNAATQATRTLTVDKVTPEVAITSAALSNRAAPVLAGTAKANSAVTVIVAGATYATGADGNGGWSVDLATATPTAGSLGLNRNGANAVSVTARDAAGNSSAPATQTLVLDTTAPTATVRFEDDSIDALEQRNGSFVITDGEAGVTYAWTLTSSGGGQVTGSGQLGAGTTRVGGLDLSGLGDGTLTVTLSLTDPAGNSAAPLSATTRKLTATVDKPAPIAPLAAQTVDGATVNGAVTVGADGGRTTTVSIAAPAAGRQEDASTPNADLADVPVVREQVVDAQTGTVSTVTTLTVSVSTGVAATAAGSAERHTAADSAAGLIGAIEARTGAGSASRTGLTSGGTGFLAALSGQAQLLVRAIDFSTPNGAAGPAVQTRVTGAGLGGTGQASATPTAVVLNTSGVAAPMTIQLDDVQFAAVIGDATLVGGEGEQVVYGDAGRQWLYLGAGDDALHGGAGDDTVASAGGNDTLFGDDGNDVVMGGEGDDWALGGAGDDLIGGGTGNDRGFGGTGNDILFGEAGDDTLTGEAGNDTVVGGAGNDLLFGEEGADFLVGEAGNDTLNAGAGNDTALGGDGSDLIGLGDGYDLASGEAGNDTVLGEAGNDTLFGGLGDDLLSGGAGDDLLFADGGADTLWGGAGRDVFALGRSSGGTVVADFRAGEDRLAFTDPGIDLGAVIRSARVEGGNTTLDIGNGGRITIVGQTGVVAGWFG</sequence>
<dbReference type="PROSITE" id="PS00330">
    <property type="entry name" value="HEMOLYSIN_CALCIUM"/>
    <property type="match status" value="2"/>
</dbReference>
<dbReference type="Gene3D" id="2.130.10.130">
    <property type="entry name" value="Integrin alpha, N-terminal"/>
    <property type="match status" value="2"/>
</dbReference>
<dbReference type="Pfam" id="PF19077">
    <property type="entry name" value="Big_13"/>
    <property type="match status" value="2"/>
</dbReference>
<dbReference type="PANTHER" id="PTHR44103:SF1">
    <property type="entry name" value="PROPROTEIN CONVERTASE P"/>
    <property type="match status" value="1"/>
</dbReference>
<reference evidence="3 4" key="1">
    <citation type="submission" date="2021-03" db="EMBL/GenBank/DDBJ databases">
        <title>Genomic Encyclopedia of Type Strains, Phase III (KMG-III): the genomes of soil and plant-associated and newly described type strains.</title>
        <authorList>
            <person name="Whitman W."/>
        </authorList>
    </citation>
    <scope>NUCLEOTIDE SEQUENCE [LARGE SCALE GENOMIC DNA]</scope>
    <source>
        <strain evidence="3 4">IMMIB AFH-6</strain>
    </source>
</reference>
<comment type="caution">
    <text evidence="3">The sequence shown here is derived from an EMBL/GenBank/DDBJ whole genome shotgun (WGS) entry which is preliminary data.</text>
</comment>
<evidence type="ECO:0000313" key="3">
    <source>
        <dbReference type="EMBL" id="MBP2295727.1"/>
    </source>
</evidence>
<dbReference type="NCBIfam" id="NF033510">
    <property type="entry name" value="Ca_tandemer"/>
    <property type="match status" value="3"/>
</dbReference>
<dbReference type="SUPFAM" id="SSF69318">
    <property type="entry name" value="Integrin alpha N-terminal domain"/>
    <property type="match status" value="2"/>
</dbReference>
<dbReference type="Pfam" id="PF00353">
    <property type="entry name" value="HemolysinCabind"/>
    <property type="match status" value="5"/>
</dbReference>
<dbReference type="PANTHER" id="PTHR44103">
    <property type="entry name" value="PROPROTEIN CONVERTASE P"/>
    <property type="match status" value="1"/>
</dbReference>
<dbReference type="Gene3D" id="2.150.10.10">
    <property type="entry name" value="Serralysin-like metalloprotease, C-terminal"/>
    <property type="match status" value="4"/>
</dbReference>
<dbReference type="InterPro" id="IPR001343">
    <property type="entry name" value="Hemolysn_Ca-bd"/>
</dbReference>
<evidence type="ECO:0000256" key="1">
    <source>
        <dbReference type="ARBA" id="ARBA00022729"/>
    </source>
</evidence>
<dbReference type="EMBL" id="JAGINP010000024">
    <property type="protein sequence ID" value="MBP2295727.1"/>
    <property type="molecule type" value="Genomic_DNA"/>
</dbReference>
<organism evidence="3 4">
    <name type="scientific">Azospirillum rugosum</name>
    <dbReference type="NCBI Taxonomy" id="416170"/>
    <lineage>
        <taxon>Bacteria</taxon>
        <taxon>Pseudomonadati</taxon>
        <taxon>Pseudomonadota</taxon>
        <taxon>Alphaproteobacteria</taxon>
        <taxon>Rhodospirillales</taxon>
        <taxon>Azospirillaceae</taxon>
        <taxon>Azospirillum</taxon>
    </lineage>
</organism>
<dbReference type="InterPro" id="IPR028994">
    <property type="entry name" value="Integrin_alpha_N"/>
</dbReference>
<proteinExistence type="predicted"/>
<dbReference type="InterPro" id="IPR018511">
    <property type="entry name" value="Hemolysin-typ_Ca-bd_CS"/>
</dbReference>
<name>A0ABS4ST29_9PROT</name>
<keyword evidence="4" id="KW-1185">Reference proteome</keyword>
<dbReference type="Pfam" id="PF13517">
    <property type="entry name" value="FG-GAP_3"/>
    <property type="match status" value="4"/>
</dbReference>
<dbReference type="InterPro" id="IPR011049">
    <property type="entry name" value="Serralysin-like_metalloprot_C"/>
</dbReference>
<dbReference type="PRINTS" id="PR00313">
    <property type="entry name" value="CABNDNGRPT"/>
</dbReference>
<feature type="domain" description="Bacterial Ig-like" evidence="2">
    <location>
        <begin position="1742"/>
        <end position="1837"/>
    </location>
</feature>
<gene>
    <name evidence="3" type="ORF">J2851_005540</name>
</gene>
<protein>
    <submittedName>
        <fullName evidence="3">Ca2+-binding RTX toxin-like protein</fullName>
    </submittedName>
</protein>
<feature type="domain" description="Bacterial Ig-like" evidence="2">
    <location>
        <begin position="283"/>
        <end position="372"/>
    </location>
</feature>
<dbReference type="Proteomes" id="UP000781958">
    <property type="component" value="Unassembled WGS sequence"/>
</dbReference>
<dbReference type="InterPro" id="IPR013517">
    <property type="entry name" value="FG-GAP"/>
</dbReference>
<dbReference type="InterPro" id="IPR044016">
    <property type="entry name" value="Big_13"/>
</dbReference>
<dbReference type="RefSeq" id="WP_209770328.1">
    <property type="nucleotide sequence ID" value="NZ_JAGINP010000024.1"/>
</dbReference>
<evidence type="ECO:0000259" key="2">
    <source>
        <dbReference type="Pfam" id="PF19077"/>
    </source>
</evidence>
<keyword evidence="1" id="KW-0732">Signal</keyword>
<accession>A0ABS4ST29</accession>
<evidence type="ECO:0000313" key="4">
    <source>
        <dbReference type="Proteomes" id="UP000781958"/>
    </source>
</evidence>